<dbReference type="InterPro" id="IPR013813">
    <property type="entry name" value="Endoribo_LPSP/chorism_mut-like"/>
</dbReference>
<dbReference type="CDD" id="cd02199">
    <property type="entry name" value="YjgF_YER057c_UK114_like_1"/>
    <property type="match status" value="1"/>
</dbReference>
<dbReference type="PANTHER" id="PTHR43760">
    <property type="entry name" value="ENDORIBONUCLEASE-RELATED"/>
    <property type="match status" value="1"/>
</dbReference>
<organism evidence="2">
    <name type="scientific">Chlorobium chlorochromatii (strain CaD3)</name>
    <dbReference type="NCBI Taxonomy" id="340177"/>
    <lineage>
        <taxon>Bacteria</taxon>
        <taxon>Pseudomonadati</taxon>
        <taxon>Chlorobiota</taxon>
        <taxon>Chlorobiia</taxon>
        <taxon>Chlorobiales</taxon>
        <taxon>Chlorobiaceae</taxon>
        <taxon>Chlorobium/Pelodictyon group</taxon>
        <taxon>Chlorobium</taxon>
    </lineage>
</organism>
<dbReference type="Pfam" id="PF14588">
    <property type="entry name" value="YjgF_endoribonc"/>
    <property type="match status" value="1"/>
</dbReference>
<dbReference type="AlphaFoldDB" id="Q3ASE5"/>
<evidence type="ECO:0000313" key="2">
    <source>
        <dbReference type="EMBL" id="ABB28080.1"/>
    </source>
</evidence>
<accession>Q3ASE5</accession>
<dbReference type="SUPFAM" id="SSF55298">
    <property type="entry name" value="YjgF-like"/>
    <property type="match status" value="1"/>
</dbReference>
<dbReference type="eggNOG" id="COG0251">
    <property type="taxonomic scope" value="Bacteria"/>
</dbReference>
<protein>
    <recommendedName>
        <fullName evidence="1">Endoribonuclease L-PSP/chorismate mutase-like domain-containing protein</fullName>
    </recommendedName>
</protein>
<dbReference type="KEGG" id="cch:Cag_0814"/>
<sequence>MFAPLLTTQSFTTMSIIEERILAAGYQLPQPPAAAGLYVPAMKVGNIVYTSGQLPLKDGALVELGGRGAVSDATLNEAAEASRVAVLNGLAAIKSVAGSLEAIQQIVKLTVYVASSDGFSMQHMVANGASSLLNTIFQENGVHVRSAIGVKLLPLNASIEVELLVLLSEQ</sequence>
<reference evidence="2" key="1">
    <citation type="submission" date="2005-08" db="EMBL/GenBank/DDBJ databases">
        <title>Complete sequence of Chlorobium chlorochromatii CaD3.</title>
        <authorList>
            <person name="Copeland A."/>
            <person name="Lucas S."/>
            <person name="Lapidus A."/>
            <person name="Barry K."/>
            <person name="Detter J.C."/>
            <person name="Glavina T."/>
            <person name="Hammon N."/>
            <person name="Israni S."/>
            <person name="Pitluck S."/>
            <person name="Bryant D."/>
            <person name="Schmutz J."/>
            <person name="Larimer F."/>
            <person name="Land M."/>
            <person name="Kyrpides N."/>
            <person name="Ivanova N."/>
            <person name="Richardson P."/>
        </authorList>
    </citation>
    <scope>NUCLEOTIDE SEQUENCE [LARGE SCALE GENOMIC DNA]</scope>
    <source>
        <strain evidence="2">CaD3</strain>
    </source>
</reference>
<name>Q3ASE5_CHLCH</name>
<dbReference type="PANTHER" id="PTHR43760:SF1">
    <property type="entry name" value="ENDORIBONUCLEASE L-PSP_CHORISMATE MUTASE-LIKE DOMAIN-CONTAINING PROTEIN"/>
    <property type="match status" value="1"/>
</dbReference>
<dbReference type="InterPro" id="IPR035959">
    <property type="entry name" value="RutC-like_sf"/>
</dbReference>
<dbReference type="HOGENOM" id="CLU_104845_0_1_10"/>
<proteinExistence type="predicted"/>
<gene>
    <name evidence="2" type="ordered locus">Cag_0814</name>
</gene>
<dbReference type="Gene3D" id="3.30.1330.40">
    <property type="entry name" value="RutC-like"/>
    <property type="match status" value="1"/>
</dbReference>
<feature type="domain" description="Endoribonuclease L-PSP/chorismate mutase-like" evidence="1">
    <location>
        <begin position="18"/>
        <end position="163"/>
    </location>
</feature>
<evidence type="ECO:0000259" key="1">
    <source>
        <dbReference type="Pfam" id="PF14588"/>
    </source>
</evidence>
<dbReference type="EMBL" id="CP000108">
    <property type="protein sequence ID" value="ABB28080.1"/>
    <property type="molecule type" value="Genomic_DNA"/>
</dbReference>
<dbReference type="STRING" id="340177.Cag_0814"/>